<accession>A0ABW3L6V8</accession>
<proteinExistence type="predicted"/>
<dbReference type="Proteomes" id="UP001596990">
    <property type="component" value="Unassembled WGS sequence"/>
</dbReference>
<organism evidence="1 2">
    <name type="scientific">Thalassobacillus hwangdonensis</name>
    <dbReference type="NCBI Taxonomy" id="546108"/>
    <lineage>
        <taxon>Bacteria</taxon>
        <taxon>Bacillati</taxon>
        <taxon>Bacillota</taxon>
        <taxon>Bacilli</taxon>
        <taxon>Bacillales</taxon>
        <taxon>Bacillaceae</taxon>
        <taxon>Thalassobacillus</taxon>
    </lineage>
</organism>
<dbReference type="EMBL" id="JBHTKL010000006">
    <property type="protein sequence ID" value="MFD1020838.1"/>
    <property type="molecule type" value="Genomic_DNA"/>
</dbReference>
<dbReference type="RefSeq" id="WP_386063218.1">
    <property type="nucleotide sequence ID" value="NZ_JBHTKL010000006.1"/>
</dbReference>
<evidence type="ECO:0000313" key="1">
    <source>
        <dbReference type="EMBL" id="MFD1020838.1"/>
    </source>
</evidence>
<sequence>MGKHSSNEDLWSQLNEQMVKVGIDQQVIHEWLHLFRKKASEIGEDGLVDWLHKLNYGTPEPYVNEQCAIDFYHRHEQWVKQTVAKLEQEIGLPWEVQAEDLSELDIRARKAQLVIRQRVTDIVLDLEDRWWLKLHF</sequence>
<name>A0ABW3L6V8_9BACI</name>
<gene>
    <name evidence="1" type="ORF">ACFQ2J_16745</name>
</gene>
<evidence type="ECO:0000313" key="2">
    <source>
        <dbReference type="Proteomes" id="UP001596990"/>
    </source>
</evidence>
<comment type="caution">
    <text evidence="1">The sequence shown here is derived from an EMBL/GenBank/DDBJ whole genome shotgun (WGS) entry which is preliminary data.</text>
</comment>
<reference evidence="2" key="1">
    <citation type="journal article" date="2019" name="Int. J. Syst. Evol. Microbiol.">
        <title>The Global Catalogue of Microorganisms (GCM) 10K type strain sequencing project: providing services to taxonomists for standard genome sequencing and annotation.</title>
        <authorList>
            <consortium name="The Broad Institute Genomics Platform"/>
            <consortium name="The Broad Institute Genome Sequencing Center for Infectious Disease"/>
            <person name="Wu L."/>
            <person name="Ma J."/>
        </authorList>
    </citation>
    <scope>NUCLEOTIDE SEQUENCE [LARGE SCALE GENOMIC DNA]</scope>
    <source>
        <strain evidence="2">CCUG 56607</strain>
    </source>
</reference>
<keyword evidence="2" id="KW-1185">Reference proteome</keyword>
<protein>
    <submittedName>
        <fullName evidence="1">Uncharacterized protein</fullName>
    </submittedName>
</protein>